<organism evidence="6 7">
    <name type="scientific">Flavobacterium jejuense</name>
    <dbReference type="NCBI Taxonomy" id="1544455"/>
    <lineage>
        <taxon>Bacteria</taxon>
        <taxon>Pseudomonadati</taxon>
        <taxon>Bacteroidota</taxon>
        <taxon>Flavobacteriia</taxon>
        <taxon>Flavobacteriales</taxon>
        <taxon>Flavobacteriaceae</taxon>
        <taxon>Flavobacterium</taxon>
    </lineage>
</organism>
<dbReference type="SMART" id="SM00850">
    <property type="entry name" value="LytTR"/>
    <property type="match status" value="1"/>
</dbReference>
<dbReference type="Pfam" id="PF04397">
    <property type="entry name" value="LytTR"/>
    <property type="match status" value="1"/>
</dbReference>
<evidence type="ECO:0000313" key="7">
    <source>
        <dbReference type="Proteomes" id="UP000817854"/>
    </source>
</evidence>
<sequence>MKSFFLLFLCFSTYLCAQESSSIETESNRLVALCKKNGNKPDSLSFYGHKLLKLGKENNHYKAIVEGYFAQGYAASMTKNQDIFITYLDSALLYKEEIIDDHFSDVARIMRNKAIAYTKKGDFNEAEKVFKEIIAACLERNDIPSVAYNYNSLGILEKERGDFKKALKYYDKALTIWDSIGNEKSKATVFLNIGVSQSNLANYNQAITSYHHGLSLAKKHNIQKEEYRFYNNLASVYIAIEENDSANFYLEKIIPYYSKAKNNYSLSLAYMNLGQVKLNEQDLENAYLLLTQSLEGLKASQNAKSISQNYRLIAKTLYEQKKYDDALIYLDSANTLSKKHHLKVNFDKEHDLYAKLFEAQGNFQKANESLKIKDSIQKRQYVSETTNKYNQILVAQKVKNKDNTITTLKEQKTFYQSNLFFSFLIVLILAIIAFFLFKRYKSQKTEVIALQKQLDSFNDNFSKTQEEAIPPSAILKLKSKAVLNTTEILYIKSDGHYAEISLEGREKPEIERASLTSLLELLPKQDFVRIHKSYVVNIHKIKIINSTEVMLENGEWIKLSRTYKQLLKDLLNKSN</sequence>
<evidence type="ECO:0000256" key="1">
    <source>
        <dbReference type="PROSITE-ProRule" id="PRU00339"/>
    </source>
</evidence>
<dbReference type="PANTHER" id="PTHR10098:SF108">
    <property type="entry name" value="TETRATRICOPEPTIDE REPEAT PROTEIN 28"/>
    <property type="match status" value="1"/>
</dbReference>
<keyword evidence="4" id="KW-0732">Signal</keyword>
<feature type="chain" id="PRO_5047504494" evidence="4">
    <location>
        <begin position="18"/>
        <end position="575"/>
    </location>
</feature>
<accession>A0ABX0IMM4</accession>
<keyword evidence="2" id="KW-0175">Coiled coil</keyword>
<gene>
    <name evidence="6" type="ORF">FIA58_004055</name>
</gene>
<dbReference type="SUPFAM" id="SSF48452">
    <property type="entry name" value="TPR-like"/>
    <property type="match status" value="2"/>
</dbReference>
<reference evidence="6" key="1">
    <citation type="submission" date="2019-05" db="EMBL/GenBank/DDBJ databases">
        <authorList>
            <person name="Lianzixin W."/>
        </authorList>
    </citation>
    <scope>NUCLEOTIDE SEQUENCE</scope>
    <source>
        <strain evidence="6">EC11</strain>
    </source>
</reference>
<dbReference type="PANTHER" id="PTHR10098">
    <property type="entry name" value="RAPSYN-RELATED"/>
    <property type="match status" value="1"/>
</dbReference>
<evidence type="ECO:0000313" key="6">
    <source>
        <dbReference type="EMBL" id="NHN24843.1"/>
    </source>
</evidence>
<dbReference type="EMBL" id="VEVQ02000002">
    <property type="protein sequence ID" value="NHN24843.1"/>
    <property type="molecule type" value="Genomic_DNA"/>
</dbReference>
<dbReference type="Gene3D" id="1.25.40.10">
    <property type="entry name" value="Tetratricopeptide repeat domain"/>
    <property type="match status" value="2"/>
</dbReference>
<keyword evidence="1" id="KW-0802">TPR repeat</keyword>
<dbReference type="Proteomes" id="UP000817854">
    <property type="component" value="Unassembled WGS sequence"/>
</dbReference>
<keyword evidence="3" id="KW-0472">Membrane</keyword>
<dbReference type="InterPro" id="IPR041617">
    <property type="entry name" value="TPR_MalT"/>
</dbReference>
<feature type="repeat" description="TPR" evidence="1">
    <location>
        <begin position="187"/>
        <end position="220"/>
    </location>
</feature>
<dbReference type="PROSITE" id="PS50005">
    <property type="entry name" value="TPR"/>
    <property type="match status" value="2"/>
</dbReference>
<name>A0ABX0IMM4_9FLAO</name>
<feature type="coiled-coil region" evidence="2">
    <location>
        <begin position="440"/>
        <end position="467"/>
    </location>
</feature>
<dbReference type="PROSITE" id="PS50930">
    <property type="entry name" value="HTH_LYTTR"/>
    <property type="match status" value="1"/>
</dbReference>
<feature type="transmembrane region" description="Helical" evidence="3">
    <location>
        <begin position="419"/>
        <end position="437"/>
    </location>
</feature>
<feature type="domain" description="HTH LytTR-type" evidence="5">
    <location>
        <begin position="482"/>
        <end position="573"/>
    </location>
</feature>
<evidence type="ECO:0000256" key="4">
    <source>
        <dbReference type="SAM" id="SignalP"/>
    </source>
</evidence>
<dbReference type="Pfam" id="PF17874">
    <property type="entry name" value="TPR_MalT"/>
    <property type="match status" value="1"/>
</dbReference>
<keyword evidence="7" id="KW-1185">Reference proteome</keyword>
<dbReference type="InterPro" id="IPR019734">
    <property type="entry name" value="TPR_rpt"/>
</dbReference>
<dbReference type="InterPro" id="IPR007492">
    <property type="entry name" value="LytTR_DNA-bd_dom"/>
</dbReference>
<keyword evidence="3" id="KW-1133">Transmembrane helix</keyword>
<feature type="repeat" description="TPR" evidence="1">
    <location>
        <begin position="147"/>
        <end position="180"/>
    </location>
</feature>
<dbReference type="InterPro" id="IPR011990">
    <property type="entry name" value="TPR-like_helical_dom_sf"/>
</dbReference>
<keyword evidence="3" id="KW-0812">Transmembrane</keyword>
<dbReference type="SMART" id="SM00028">
    <property type="entry name" value="TPR"/>
    <property type="match status" value="6"/>
</dbReference>
<comment type="caution">
    <text evidence="6">The sequence shown here is derived from an EMBL/GenBank/DDBJ whole genome shotgun (WGS) entry which is preliminary data.</text>
</comment>
<protein>
    <submittedName>
        <fullName evidence="6">Tetratricopeptide repeat protein</fullName>
    </submittedName>
</protein>
<evidence type="ECO:0000259" key="5">
    <source>
        <dbReference type="PROSITE" id="PS50930"/>
    </source>
</evidence>
<evidence type="ECO:0000256" key="3">
    <source>
        <dbReference type="SAM" id="Phobius"/>
    </source>
</evidence>
<feature type="signal peptide" evidence="4">
    <location>
        <begin position="1"/>
        <end position="17"/>
    </location>
</feature>
<evidence type="ECO:0000256" key="2">
    <source>
        <dbReference type="SAM" id="Coils"/>
    </source>
</evidence>
<proteinExistence type="predicted"/>
<reference evidence="6" key="2">
    <citation type="submission" date="2020-02" db="EMBL/GenBank/DDBJ databases">
        <title>Flavobacterium profundi sp. nov., isolated from a deep-sea seamount.</title>
        <authorList>
            <person name="Zhang D.-C."/>
        </authorList>
    </citation>
    <scope>NUCLEOTIDE SEQUENCE</scope>
    <source>
        <strain evidence="6">EC11</strain>
    </source>
</reference>
<dbReference type="RefSeq" id="WP_140960321.1">
    <property type="nucleotide sequence ID" value="NZ_VEVQ02000002.1"/>
</dbReference>
<dbReference type="Gene3D" id="2.40.50.1020">
    <property type="entry name" value="LytTr DNA-binding domain"/>
    <property type="match status" value="1"/>
</dbReference>